<dbReference type="SUPFAM" id="SSF54690">
    <property type="entry name" value="Molybdopterin synthase subunit MoaE"/>
    <property type="match status" value="1"/>
</dbReference>
<comment type="catalytic activity">
    <reaction evidence="11">
        <text>2 [molybdopterin-synthase sulfur-carrier protein]-C-terminal-Gly-aminoethanethioate + cyclic pyranopterin phosphate + H2O = molybdopterin + 2 [molybdopterin-synthase sulfur-carrier protein]-C-terminal Gly-Gly + 2 H(+)</text>
        <dbReference type="Rhea" id="RHEA:26333"/>
        <dbReference type="Rhea" id="RHEA-COMP:12202"/>
        <dbReference type="Rhea" id="RHEA-COMP:19907"/>
        <dbReference type="ChEBI" id="CHEBI:15377"/>
        <dbReference type="ChEBI" id="CHEBI:15378"/>
        <dbReference type="ChEBI" id="CHEBI:58698"/>
        <dbReference type="ChEBI" id="CHEBI:59648"/>
        <dbReference type="ChEBI" id="CHEBI:90778"/>
        <dbReference type="ChEBI" id="CHEBI:232372"/>
        <dbReference type="EC" id="2.8.1.12"/>
    </reaction>
</comment>
<evidence type="ECO:0000256" key="7">
    <source>
        <dbReference type="ARBA" id="ARBA00029745"/>
    </source>
</evidence>
<dbReference type="InterPro" id="IPR036563">
    <property type="entry name" value="MoaE_sf"/>
</dbReference>
<evidence type="ECO:0000256" key="2">
    <source>
        <dbReference type="ARBA" id="ARBA00005426"/>
    </source>
</evidence>
<dbReference type="Proteomes" id="UP000676506">
    <property type="component" value="Chromosome 1"/>
</dbReference>
<evidence type="ECO:0000313" key="13">
    <source>
        <dbReference type="Proteomes" id="UP000676506"/>
    </source>
</evidence>
<name>A0ABX8BAU3_9BACT</name>
<keyword evidence="13" id="KW-1185">Reference proteome</keyword>
<evidence type="ECO:0000256" key="8">
    <source>
        <dbReference type="ARBA" id="ARBA00030407"/>
    </source>
</evidence>
<evidence type="ECO:0000256" key="10">
    <source>
        <dbReference type="ARBA" id="ARBA00032474"/>
    </source>
</evidence>
<evidence type="ECO:0000313" key="12">
    <source>
        <dbReference type="EMBL" id="QUW02190.1"/>
    </source>
</evidence>
<reference evidence="12 13" key="1">
    <citation type="submission" date="2021-03" db="EMBL/GenBank/DDBJ databases">
        <title>Genomic and phenotypic characterization of Chloracidobacterium isolates provides evidence for multiple species.</title>
        <authorList>
            <person name="Saini M.K."/>
            <person name="Costas A.M.G."/>
            <person name="Tank M."/>
            <person name="Bryant D.A."/>
        </authorList>
    </citation>
    <scope>NUCLEOTIDE SEQUENCE [LARGE SCALE GENOMIC DNA]</scope>
    <source>
        <strain evidence="12 13">BV2-C</strain>
    </source>
</reference>
<comment type="pathway">
    <text evidence="1">Cofactor biosynthesis; molybdopterin biosynthesis.</text>
</comment>
<sequence length="149" mass="16821">MEVLSTGDIIGLIHVPIDTPTIVRQLLRGCVGAVATFEGVVRNNWQGRQTRFLDYEAYEPMALKMLRRVAEEARVAYPDIDRLALVHRLGRLMISETSVLVVVTAAHRAVAFDACRFGIDQIKMTVPIWKHEHFEDGDVWVEGVRPTPL</sequence>
<keyword evidence="5" id="KW-0501">Molybdenum cofactor biosynthesis</keyword>
<evidence type="ECO:0000256" key="9">
    <source>
        <dbReference type="ARBA" id="ARBA00030781"/>
    </source>
</evidence>
<dbReference type="EMBL" id="CP072648">
    <property type="protein sequence ID" value="QUW02190.1"/>
    <property type="molecule type" value="Genomic_DNA"/>
</dbReference>
<dbReference type="RefSeq" id="WP_211428080.1">
    <property type="nucleotide sequence ID" value="NZ_CP072648.1"/>
</dbReference>
<evidence type="ECO:0000256" key="3">
    <source>
        <dbReference type="ARBA" id="ARBA00011950"/>
    </source>
</evidence>
<comment type="subunit">
    <text evidence="6">Heterotetramer of 2 MoaD subunits and 2 MoaE subunits. Also stable as homodimer. The enzyme changes between these two forms during catalysis.</text>
</comment>
<dbReference type="CDD" id="cd00756">
    <property type="entry name" value="MoaE"/>
    <property type="match status" value="1"/>
</dbReference>
<evidence type="ECO:0000256" key="11">
    <source>
        <dbReference type="ARBA" id="ARBA00049878"/>
    </source>
</evidence>
<gene>
    <name evidence="12" type="ORF">J8C06_07405</name>
</gene>
<proteinExistence type="inferred from homology"/>
<protein>
    <recommendedName>
        <fullName evidence="4">Molybdopterin synthase catalytic subunit</fullName>
        <ecNumber evidence="3">2.8.1.12</ecNumber>
    </recommendedName>
    <alternativeName>
        <fullName evidence="9">MPT synthase subunit 2</fullName>
    </alternativeName>
    <alternativeName>
        <fullName evidence="7">Molybdenum cofactor biosynthesis protein E</fullName>
    </alternativeName>
    <alternativeName>
        <fullName evidence="8">Molybdopterin-converting factor large subunit</fullName>
    </alternativeName>
    <alternativeName>
        <fullName evidence="10">Molybdopterin-converting factor subunit 2</fullName>
    </alternativeName>
</protein>
<accession>A0ABX8BAU3</accession>
<organism evidence="12 13">
    <name type="scientific">Chloracidobacterium validum</name>
    <dbReference type="NCBI Taxonomy" id="2821543"/>
    <lineage>
        <taxon>Bacteria</taxon>
        <taxon>Pseudomonadati</taxon>
        <taxon>Acidobacteriota</taxon>
        <taxon>Terriglobia</taxon>
        <taxon>Terriglobales</taxon>
        <taxon>Acidobacteriaceae</taxon>
        <taxon>Chloracidobacterium</taxon>
    </lineage>
</organism>
<evidence type="ECO:0000256" key="5">
    <source>
        <dbReference type="ARBA" id="ARBA00023150"/>
    </source>
</evidence>
<comment type="similarity">
    <text evidence="2">Belongs to the MoaE family.</text>
</comment>
<dbReference type="EC" id="2.8.1.12" evidence="3"/>
<dbReference type="Gene3D" id="3.90.1170.40">
    <property type="entry name" value="Molybdopterin biosynthesis MoaE subunit"/>
    <property type="match status" value="1"/>
</dbReference>
<evidence type="ECO:0000256" key="1">
    <source>
        <dbReference type="ARBA" id="ARBA00005046"/>
    </source>
</evidence>
<dbReference type="PANTHER" id="PTHR23404">
    <property type="entry name" value="MOLYBDOPTERIN SYNTHASE RELATED"/>
    <property type="match status" value="1"/>
</dbReference>
<dbReference type="Pfam" id="PF02391">
    <property type="entry name" value="MoaE"/>
    <property type="match status" value="1"/>
</dbReference>
<evidence type="ECO:0000256" key="6">
    <source>
        <dbReference type="ARBA" id="ARBA00026066"/>
    </source>
</evidence>
<evidence type="ECO:0000256" key="4">
    <source>
        <dbReference type="ARBA" id="ARBA00013858"/>
    </source>
</evidence>
<dbReference type="InterPro" id="IPR003448">
    <property type="entry name" value="Mopterin_biosynth_MoaE"/>
</dbReference>